<keyword evidence="4" id="KW-1185">Reference proteome</keyword>
<feature type="domain" description="DUF7708" evidence="2">
    <location>
        <begin position="91"/>
        <end position="200"/>
    </location>
</feature>
<name>A0ABR1VS62_9PEZI</name>
<comment type="caution">
    <text evidence="3">The sequence shown here is derived from an EMBL/GenBank/DDBJ whole genome shotgun (WGS) entry which is preliminary data.</text>
</comment>
<evidence type="ECO:0000256" key="1">
    <source>
        <dbReference type="SAM" id="Phobius"/>
    </source>
</evidence>
<dbReference type="InterPro" id="IPR056125">
    <property type="entry name" value="DUF7708"/>
</dbReference>
<feature type="transmembrane region" description="Helical" evidence="1">
    <location>
        <begin position="97"/>
        <end position="119"/>
    </location>
</feature>
<proteinExistence type="predicted"/>
<organism evidence="3 4">
    <name type="scientific">Apiospora phragmitis</name>
    <dbReference type="NCBI Taxonomy" id="2905665"/>
    <lineage>
        <taxon>Eukaryota</taxon>
        <taxon>Fungi</taxon>
        <taxon>Dikarya</taxon>
        <taxon>Ascomycota</taxon>
        <taxon>Pezizomycotina</taxon>
        <taxon>Sordariomycetes</taxon>
        <taxon>Xylariomycetidae</taxon>
        <taxon>Amphisphaeriales</taxon>
        <taxon>Apiosporaceae</taxon>
        <taxon>Apiospora</taxon>
    </lineage>
</organism>
<dbReference type="Proteomes" id="UP001480595">
    <property type="component" value="Unassembled WGS sequence"/>
</dbReference>
<evidence type="ECO:0000259" key="2">
    <source>
        <dbReference type="Pfam" id="PF24809"/>
    </source>
</evidence>
<accession>A0ABR1VS62</accession>
<dbReference type="RefSeq" id="XP_066718560.1">
    <property type="nucleotide sequence ID" value="XM_066856393.1"/>
</dbReference>
<keyword evidence="1" id="KW-0812">Transmembrane</keyword>
<dbReference type="Pfam" id="PF24809">
    <property type="entry name" value="DUF7708"/>
    <property type="match status" value="1"/>
</dbReference>
<dbReference type="GeneID" id="92089456"/>
<keyword evidence="1" id="KW-0472">Membrane</keyword>
<reference evidence="3 4" key="1">
    <citation type="submission" date="2023-01" db="EMBL/GenBank/DDBJ databases">
        <title>Analysis of 21 Apiospora genomes using comparative genomics revels a genus with tremendous synthesis potential of carbohydrate active enzymes and secondary metabolites.</title>
        <authorList>
            <person name="Sorensen T."/>
        </authorList>
    </citation>
    <scope>NUCLEOTIDE SEQUENCE [LARGE SCALE GENOMIC DNA]</scope>
    <source>
        <strain evidence="3 4">CBS 135458</strain>
    </source>
</reference>
<gene>
    <name evidence="3" type="ORF">PG994_004984</name>
</gene>
<sequence length="531" mass="61233">MGSLDHRDLDLIQKSDNEQREFHQFVEGSRGFTDEERAALKICSFSALEVFWGDTVAAKRAYDIDHSHGRKKLARRSQDFAATAFEVFREMAPMFDLISNIAAPFGGLAIGTLSFFLTLANTRKDMEGHVGATMIAIRDNVPRLQLYQQIYNDRHQLDQRLQTKIVQAYDIIMRFCMEATDFFRRSGMRRFLRTMKRSDQLVGLSSEFKDALVGVRHLAEVLLSKKVDLIKKQISGSRMLYHTIRAARSVLTWPQNAELQESLNGDRLSLIQRLFRLETYSEEAHRQALERYHSDLATDTDLTMQVLEQMRDTRLTALLNHQHFQAWQSTESKMLLLVGYNHLSILYSNQCWVSPVAMHFAHKLRNPVSSDLNAVYVAGKQRGESLSRILFTVLLQLLKQRPSALQSEDGYAELQAKLHEYEEMDEASDTLVSVLRSIALRVIDSFEASETVWIILDRVQTCGYEGNKAGVRRNFLRLMVYLVERSRARLRVLAIVNGHDWYVDREVDGLEIRKSGSVIVHTIRQQELEIW</sequence>
<protein>
    <recommendedName>
        <fullName evidence="2">DUF7708 domain-containing protein</fullName>
    </recommendedName>
</protein>
<keyword evidence="1" id="KW-1133">Transmembrane helix</keyword>
<dbReference type="EMBL" id="JAQQWL010000005">
    <property type="protein sequence ID" value="KAK8074085.1"/>
    <property type="molecule type" value="Genomic_DNA"/>
</dbReference>
<evidence type="ECO:0000313" key="4">
    <source>
        <dbReference type="Proteomes" id="UP001480595"/>
    </source>
</evidence>
<evidence type="ECO:0000313" key="3">
    <source>
        <dbReference type="EMBL" id="KAK8074085.1"/>
    </source>
</evidence>